<protein>
    <submittedName>
        <fullName evidence="1">Uncharacterized protein</fullName>
    </submittedName>
</protein>
<proteinExistence type="predicted"/>
<dbReference type="EMBL" id="JAOYFB010000005">
    <property type="protein sequence ID" value="KAK4017318.1"/>
    <property type="molecule type" value="Genomic_DNA"/>
</dbReference>
<evidence type="ECO:0000313" key="1">
    <source>
        <dbReference type="EMBL" id="KAK4017318.1"/>
    </source>
</evidence>
<evidence type="ECO:0000313" key="2">
    <source>
        <dbReference type="Proteomes" id="UP001234178"/>
    </source>
</evidence>
<name>A0ABQ9ZWY9_9CRUS</name>
<reference evidence="1 2" key="1">
    <citation type="journal article" date="2023" name="Nucleic Acids Res.">
        <title>The hologenome of Daphnia magna reveals possible DNA methylation and microbiome-mediated evolution of the host genome.</title>
        <authorList>
            <person name="Chaturvedi A."/>
            <person name="Li X."/>
            <person name="Dhandapani V."/>
            <person name="Marshall H."/>
            <person name="Kissane S."/>
            <person name="Cuenca-Cambronero M."/>
            <person name="Asole G."/>
            <person name="Calvet F."/>
            <person name="Ruiz-Romero M."/>
            <person name="Marangio P."/>
            <person name="Guigo R."/>
            <person name="Rago D."/>
            <person name="Mirbahai L."/>
            <person name="Eastwood N."/>
            <person name="Colbourne J.K."/>
            <person name="Zhou J."/>
            <person name="Mallon E."/>
            <person name="Orsini L."/>
        </authorList>
    </citation>
    <scope>NUCLEOTIDE SEQUENCE [LARGE SCALE GENOMIC DNA]</scope>
    <source>
        <strain evidence="1">LRV0_1</strain>
    </source>
</reference>
<gene>
    <name evidence="1" type="ORF">OUZ56_032265</name>
</gene>
<sequence>MDTTFVRAVRGAQQCLKAECSTTAPEHLEILQDTVTLNVKHIGNSGGAWRRWITLPVATDSPVPADV</sequence>
<organism evidence="1 2">
    <name type="scientific">Daphnia magna</name>
    <dbReference type="NCBI Taxonomy" id="35525"/>
    <lineage>
        <taxon>Eukaryota</taxon>
        <taxon>Metazoa</taxon>
        <taxon>Ecdysozoa</taxon>
        <taxon>Arthropoda</taxon>
        <taxon>Crustacea</taxon>
        <taxon>Branchiopoda</taxon>
        <taxon>Diplostraca</taxon>
        <taxon>Cladocera</taxon>
        <taxon>Anomopoda</taxon>
        <taxon>Daphniidae</taxon>
        <taxon>Daphnia</taxon>
    </lineage>
</organism>
<accession>A0ABQ9ZWY9</accession>
<dbReference type="Proteomes" id="UP001234178">
    <property type="component" value="Unassembled WGS sequence"/>
</dbReference>
<comment type="caution">
    <text evidence="1">The sequence shown here is derived from an EMBL/GenBank/DDBJ whole genome shotgun (WGS) entry which is preliminary data.</text>
</comment>
<keyword evidence="2" id="KW-1185">Reference proteome</keyword>